<dbReference type="InterPro" id="IPR000673">
    <property type="entry name" value="Sig_transdc_resp-reg_Me-estase"/>
</dbReference>
<gene>
    <name evidence="6" type="ORF">DI626_10640</name>
</gene>
<comment type="caution">
    <text evidence="6">The sequence shown here is derived from an EMBL/GenBank/DDBJ whole genome shotgun (WGS) entry which is preliminary data.</text>
</comment>
<proteinExistence type="predicted"/>
<dbReference type="GO" id="GO:0006935">
    <property type="term" value="P:chemotaxis"/>
    <property type="evidence" value="ECO:0007669"/>
    <property type="project" value="UniProtKB-UniRule"/>
</dbReference>
<dbReference type="PANTHER" id="PTHR42872">
    <property type="entry name" value="PROTEIN-GLUTAMATE METHYLESTERASE/PROTEIN-GLUTAMINE GLUTAMINASE"/>
    <property type="match status" value="1"/>
</dbReference>
<keyword evidence="1 4" id="KW-0378">Hydrolase</keyword>
<dbReference type="GO" id="GO:0000156">
    <property type="term" value="F:phosphorelay response regulator activity"/>
    <property type="evidence" value="ECO:0007669"/>
    <property type="project" value="InterPro"/>
</dbReference>
<dbReference type="SUPFAM" id="SSF52738">
    <property type="entry name" value="Methylesterase CheB, C-terminal domain"/>
    <property type="match status" value="1"/>
</dbReference>
<dbReference type="GO" id="GO:0005737">
    <property type="term" value="C:cytoplasm"/>
    <property type="evidence" value="ECO:0007669"/>
    <property type="project" value="InterPro"/>
</dbReference>
<reference evidence="6 7" key="1">
    <citation type="submission" date="2017-08" db="EMBL/GenBank/DDBJ databases">
        <title>Infants hospitalized years apart are colonized by the same room-sourced microbial strains.</title>
        <authorList>
            <person name="Brooks B."/>
            <person name="Olm M.R."/>
            <person name="Firek B.A."/>
            <person name="Baker R."/>
            <person name="Thomas B.C."/>
            <person name="Morowitz M.J."/>
            <person name="Banfield J.F."/>
        </authorList>
    </citation>
    <scope>NUCLEOTIDE SEQUENCE [LARGE SCALE GENOMIC DNA]</scope>
    <source>
        <strain evidence="6">S2_018_000_R2_104</strain>
    </source>
</reference>
<dbReference type="Pfam" id="PF01339">
    <property type="entry name" value="CheB_methylest"/>
    <property type="match status" value="1"/>
</dbReference>
<dbReference type="CDD" id="cd16433">
    <property type="entry name" value="CheB"/>
    <property type="match status" value="1"/>
</dbReference>
<feature type="active site" evidence="4">
    <location>
        <position position="13"/>
    </location>
</feature>
<keyword evidence="4" id="KW-0145">Chemotaxis</keyword>
<comment type="catalytic activity">
    <reaction evidence="3">
        <text>[protein]-L-glutamate 5-O-methyl ester + H2O = L-glutamyl-[protein] + methanol + H(+)</text>
        <dbReference type="Rhea" id="RHEA:23236"/>
        <dbReference type="Rhea" id="RHEA-COMP:10208"/>
        <dbReference type="Rhea" id="RHEA-COMP:10311"/>
        <dbReference type="ChEBI" id="CHEBI:15377"/>
        <dbReference type="ChEBI" id="CHEBI:15378"/>
        <dbReference type="ChEBI" id="CHEBI:17790"/>
        <dbReference type="ChEBI" id="CHEBI:29973"/>
        <dbReference type="ChEBI" id="CHEBI:82795"/>
        <dbReference type="EC" id="3.1.1.61"/>
    </reaction>
</comment>
<sequence>MNSAGKFVVIGASAGCLEALSNILPALPSNYPFPVLIVVHLPSDRDSLIAALLNERSEIIVKEAEDKESILPGHAYFAPPDYHMMVERDETISLSVDDQILYSRPSIDVLFESAADALGDRVVGVILTGANNDGAAGLALIEAEGGEALVQDPGTAFSSAMPTAALRTCRNARKLTIPGIASYLKDLGTLC</sequence>
<name>A0A2W5BFE7_9BACT</name>
<evidence type="ECO:0000313" key="7">
    <source>
        <dbReference type="Proteomes" id="UP000249557"/>
    </source>
</evidence>
<dbReference type="GO" id="GO:0008984">
    <property type="term" value="F:protein-glutamate methylesterase activity"/>
    <property type="evidence" value="ECO:0007669"/>
    <property type="project" value="UniProtKB-EC"/>
</dbReference>
<dbReference type="PROSITE" id="PS50122">
    <property type="entry name" value="CHEB"/>
    <property type="match status" value="1"/>
</dbReference>
<organism evidence="6 7">
    <name type="scientific">Micavibrio aeruginosavorus</name>
    <dbReference type="NCBI Taxonomy" id="349221"/>
    <lineage>
        <taxon>Bacteria</taxon>
        <taxon>Pseudomonadati</taxon>
        <taxon>Bdellovibrionota</taxon>
        <taxon>Bdellovibrionia</taxon>
        <taxon>Bdellovibrionales</taxon>
        <taxon>Pseudobdellovibrionaceae</taxon>
        <taxon>Micavibrio</taxon>
    </lineage>
</organism>
<dbReference type="InterPro" id="IPR035909">
    <property type="entry name" value="CheB_C"/>
</dbReference>
<dbReference type="EMBL" id="QFNK01000293">
    <property type="protein sequence ID" value="PZO81731.1"/>
    <property type="molecule type" value="Genomic_DNA"/>
</dbReference>
<dbReference type="AlphaFoldDB" id="A0A2W5BFE7"/>
<evidence type="ECO:0000256" key="2">
    <source>
        <dbReference type="ARBA" id="ARBA00039140"/>
    </source>
</evidence>
<dbReference type="Gene3D" id="3.40.50.180">
    <property type="entry name" value="Methylesterase CheB, C-terminal domain"/>
    <property type="match status" value="1"/>
</dbReference>
<evidence type="ECO:0000256" key="1">
    <source>
        <dbReference type="ARBA" id="ARBA00022801"/>
    </source>
</evidence>
<dbReference type="Proteomes" id="UP000249557">
    <property type="component" value="Unassembled WGS sequence"/>
</dbReference>
<feature type="active site" evidence="4">
    <location>
        <position position="133"/>
    </location>
</feature>
<dbReference type="EC" id="3.1.1.61" evidence="2"/>
<evidence type="ECO:0000256" key="4">
    <source>
        <dbReference type="PROSITE-ProRule" id="PRU00050"/>
    </source>
</evidence>
<feature type="domain" description="CheB-type methylesterase" evidence="5">
    <location>
        <begin position="1"/>
        <end position="167"/>
    </location>
</feature>
<evidence type="ECO:0000259" key="5">
    <source>
        <dbReference type="PROSITE" id="PS50122"/>
    </source>
</evidence>
<feature type="active site" evidence="4">
    <location>
        <position position="40"/>
    </location>
</feature>
<accession>A0A2W5BFE7</accession>
<dbReference type="PANTHER" id="PTHR42872:SF6">
    <property type="entry name" value="PROTEIN-GLUTAMATE METHYLESTERASE_PROTEIN-GLUTAMINE GLUTAMINASE"/>
    <property type="match status" value="1"/>
</dbReference>
<protein>
    <recommendedName>
        <fullName evidence="2">protein-glutamate methylesterase</fullName>
        <ecNumber evidence="2">3.1.1.61</ecNumber>
    </recommendedName>
</protein>
<evidence type="ECO:0000256" key="3">
    <source>
        <dbReference type="ARBA" id="ARBA00048267"/>
    </source>
</evidence>
<evidence type="ECO:0000313" key="6">
    <source>
        <dbReference type="EMBL" id="PZO81731.1"/>
    </source>
</evidence>